<keyword evidence="9" id="KW-0446">Lipid-binding</keyword>
<evidence type="ECO:0000256" key="10">
    <source>
        <dbReference type="ARBA" id="ARBA00023136"/>
    </source>
</evidence>
<dbReference type="GO" id="GO:0005789">
    <property type="term" value="C:endoplasmic reticulum membrane"/>
    <property type="evidence" value="ECO:0007669"/>
    <property type="project" value="UniProtKB-SubCell"/>
</dbReference>
<feature type="compositionally biased region" description="Basic and acidic residues" evidence="11">
    <location>
        <begin position="1158"/>
        <end position="1169"/>
    </location>
</feature>
<evidence type="ECO:0000256" key="5">
    <source>
        <dbReference type="ARBA" id="ARBA00022737"/>
    </source>
</evidence>
<evidence type="ECO:0000256" key="1">
    <source>
        <dbReference type="ARBA" id="ARBA00004586"/>
    </source>
</evidence>
<dbReference type="AlphaFoldDB" id="A0AA39X342"/>
<proteinExistence type="predicted"/>
<dbReference type="PROSITE" id="PS51847">
    <property type="entry name" value="SMP"/>
    <property type="match status" value="1"/>
</dbReference>
<dbReference type="EMBL" id="JAULSU010000002">
    <property type="protein sequence ID" value="KAK0626097.1"/>
    <property type="molecule type" value="Genomic_DNA"/>
</dbReference>
<dbReference type="Pfam" id="PF25331">
    <property type="entry name" value="C2_Mug190_3rd"/>
    <property type="match status" value="1"/>
</dbReference>
<evidence type="ECO:0000256" key="3">
    <source>
        <dbReference type="ARBA" id="ARBA00022553"/>
    </source>
</evidence>
<keyword evidence="7 12" id="KW-1133">Transmembrane helix</keyword>
<evidence type="ECO:0000313" key="15">
    <source>
        <dbReference type="EMBL" id="KAK0626097.1"/>
    </source>
</evidence>
<keyword evidence="8" id="KW-0445">Lipid transport</keyword>
<comment type="subcellular location">
    <subcellularLocation>
        <location evidence="1">Endoplasmic reticulum membrane</location>
    </subcellularLocation>
</comment>
<organism evidence="15 16">
    <name type="scientific">Immersiella caudata</name>
    <dbReference type="NCBI Taxonomy" id="314043"/>
    <lineage>
        <taxon>Eukaryota</taxon>
        <taxon>Fungi</taxon>
        <taxon>Dikarya</taxon>
        <taxon>Ascomycota</taxon>
        <taxon>Pezizomycotina</taxon>
        <taxon>Sordariomycetes</taxon>
        <taxon>Sordariomycetidae</taxon>
        <taxon>Sordariales</taxon>
        <taxon>Lasiosphaeriaceae</taxon>
        <taxon>Immersiella</taxon>
    </lineage>
</organism>
<feature type="transmembrane region" description="Helical" evidence="12">
    <location>
        <begin position="376"/>
        <end position="394"/>
    </location>
</feature>
<dbReference type="Proteomes" id="UP001175000">
    <property type="component" value="Unassembled WGS sequence"/>
</dbReference>
<comment type="caution">
    <text evidence="15">The sequence shown here is derived from an EMBL/GenBank/DDBJ whole genome shotgun (WGS) entry which is preliminary data.</text>
</comment>
<gene>
    <name evidence="15" type="ORF">B0T14DRAFT_424304</name>
</gene>
<sequence>MSSPDEMVYPTGQPYSGRNRIPNIKQFVEGLDRDKKRRDAQVEKEQAEKDQQRQQLKFTSGDAIDHVPMAKSGKNRRIIRDPVTGRDVEIEDIGKEHVKTAEEPMLTIPNANLGKHTTVKTDPSQSGEEYRVAQDITAPPDPVATGSTSDVPIHGEKTNVLFHPTPSITFEPMFEAIEARANVLCCAVLFAIVFIGKMLGGSLWGLIPLGVTVTCGVYLWMKDLIRQGRDMEWHSEKKRGEMAVVNLIPESVEWLNTALGLVWGLINPDMFAAVADTLEDVMQASVPGVIENVKVNDISQGSNPLRVLSLRALPDRQVTDMKEEIRKQDEKVKDPQELAADEEGGEFYNLEATIAYTSLPSGTDVSSKAKNMGMQLVFYLGIKGFFGVPFPIWVELNRLVATARFRISLAPDPPFIKTLSFTLMGLPKVEASCVPLIEKGANILNLPVISNFVNWAIATAANMYVAPKSMTLDIGKMLQGDNIKKETQALGVLFIRIHKAVGLSKQDRRGSEGGGSDPYICVAFSKFGKPQYCTRVIQDDLNPIFEESCALLVTPDIIKADEQLSLELWDSDRSSADDVVGKVELSIQKLIQHPGQMFPQVSKLRGVKAESTMPGELHWEVGFFGRTQFRRALRTDGTDKSLPEPLRGKKELEEDKGVIETAEEDAVVHTPPDPLWPSGIVSVVVHQIVNLELQNVKGSEGKRKGKEYEPARKDAGEIKEEQGKKLPSSYCTVLINDELVYKTRTKVVSSKPIFEAGTERFIRDWRSAIVTVTVRDSRHRQHDPIIGVVPLKLSDILQSSSQSTRWYPLDGGVGFGRIRISLLFRSVELRLPPPQLSFGEIGTFEFLGDKIETVNYAPASKAKLKLRTGGSSVTVKSDVCGRSDSGGFSWDVAGSEKAPKVRLPVRFRFRSPVFFEFHMSGKRKADAFSTIWLQDLVDNEEKEFDIPIWKCNNGMRLSQNYITEANASTVPDLQIEEVGRLKFRGRFKPGTDRDHLKFVSDNDSRETIESWEACFAEGVRAEHVEAEVPELVAKLHEESLTVGRDVLAQASDEEKEQWLARDGTDWHGAFGKDPKELLSEHRRASGETEGDEGEMEEESDTEEESGDVDLGVTDATTEQGGDQADGSVYSGMNGNARQSMDSQASVASKSSSKNPIKQLKEYRSRSRDLHRQHRGLMQWKPLRNAQFAKDEALFAARRLTKVGSLNGRKPDVETEV</sequence>
<dbReference type="CDD" id="cd21676">
    <property type="entry name" value="SMP_Mug190"/>
    <property type="match status" value="1"/>
</dbReference>
<keyword evidence="10 12" id="KW-0472">Membrane</keyword>
<feature type="domain" description="C2" evidence="13">
    <location>
        <begin position="662"/>
        <end position="807"/>
    </location>
</feature>
<keyword evidence="16" id="KW-1185">Reference proteome</keyword>
<feature type="domain" description="C2" evidence="13">
    <location>
        <begin position="473"/>
        <end position="600"/>
    </location>
</feature>
<feature type="region of interest" description="Disordered" evidence="11">
    <location>
        <begin position="699"/>
        <end position="721"/>
    </location>
</feature>
<feature type="region of interest" description="Disordered" evidence="11">
    <location>
        <begin position="1"/>
        <end position="57"/>
    </location>
</feature>
<accession>A0AA39X342</accession>
<feature type="compositionally biased region" description="Acidic residues" evidence="11">
    <location>
        <begin position="1088"/>
        <end position="1107"/>
    </location>
</feature>
<dbReference type="PANTHER" id="PTHR47348">
    <property type="entry name" value="MEIOTICALLY UP-REGULATED GENE 190 PROTEIN"/>
    <property type="match status" value="1"/>
</dbReference>
<dbReference type="CDD" id="cd04052">
    <property type="entry name" value="C2B_Tricalbin-like"/>
    <property type="match status" value="1"/>
</dbReference>
<dbReference type="InterPro" id="IPR000008">
    <property type="entry name" value="C2_dom"/>
</dbReference>
<feature type="region of interest" description="Disordered" evidence="11">
    <location>
        <begin position="1060"/>
        <end position="1177"/>
    </location>
</feature>
<feature type="transmembrane region" description="Helical" evidence="12">
    <location>
        <begin position="202"/>
        <end position="221"/>
    </location>
</feature>
<evidence type="ECO:0000256" key="4">
    <source>
        <dbReference type="ARBA" id="ARBA00022692"/>
    </source>
</evidence>
<keyword evidence="2" id="KW-0813">Transport</keyword>
<keyword evidence="6" id="KW-0256">Endoplasmic reticulum</keyword>
<dbReference type="SMART" id="SM00239">
    <property type="entry name" value="C2"/>
    <property type="match status" value="2"/>
</dbReference>
<keyword evidence="3" id="KW-0597">Phosphoprotein</keyword>
<dbReference type="GO" id="GO:0006869">
    <property type="term" value="P:lipid transport"/>
    <property type="evidence" value="ECO:0007669"/>
    <property type="project" value="UniProtKB-KW"/>
</dbReference>
<evidence type="ECO:0000259" key="13">
    <source>
        <dbReference type="PROSITE" id="PS50004"/>
    </source>
</evidence>
<feature type="compositionally biased region" description="Low complexity" evidence="11">
    <location>
        <begin position="1139"/>
        <end position="1153"/>
    </location>
</feature>
<dbReference type="PANTHER" id="PTHR47348:SF3">
    <property type="entry name" value="MEIOTICALLY UP-REGULATED GENE 190 PROTEIN"/>
    <property type="match status" value="1"/>
</dbReference>
<dbReference type="InterPro" id="IPR037767">
    <property type="entry name" value="C2A_Mug190-like"/>
</dbReference>
<dbReference type="InterPro" id="IPR031468">
    <property type="entry name" value="SMP_LBD"/>
</dbReference>
<evidence type="ECO:0000313" key="16">
    <source>
        <dbReference type="Proteomes" id="UP001175000"/>
    </source>
</evidence>
<dbReference type="InterPro" id="IPR035892">
    <property type="entry name" value="C2_domain_sf"/>
</dbReference>
<dbReference type="Pfam" id="PF00168">
    <property type="entry name" value="C2"/>
    <property type="match status" value="2"/>
</dbReference>
<keyword evidence="4 12" id="KW-0812">Transmembrane</keyword>
<evidence type="ECO:0000256" key="11">
    <source>
        <dbReference type="SAM" id="MobiDB-lite"/>
    </source>
</evidence>
<dbReference type="InterPro" id="IPR037765">
    <property type="entry name" value="C2B_Tricalbin"/>
</dbReference>
<reference evidence="15" key="1">
    <citation type="submission" date="2023-06" db="EMBL/GenBank/DDBJ databases">
        <title>Genome-scale phylogeny and comparative genomics of the fungal order Sordariales.</title>
        <authorList>
            <consortium name="Lawrence Berkeley National Laboratory"/>
            <person name="Hensen N."/>
            <person name="Bonometti L."/>
            <person name="Westerberg I."/>
            <person name="Brannstrom I.O."/>
            <person name="Guillou S."/>
            <person name="Cros-Aarteil S."/>
            <person name="Calhoun S."/>
            <person name="Haridas S."/>
            <person name="Kuo A."/>
            <person name="Mondo S."/>
            <person name="Pangilinan J."/>
            <person name="Riley R."/>
            <person name="Labutti K."/>
            <person name="Andreopoulos B."/>
            <person name="Lipzen A."/>
            <person name="Chen C."/>
            <person name="Yanf M."/>
            <person name="Daum C."/>
            <person name="Ng V."/>
            <person name="Clum A."/>
            <person name="Steindorff A."/>
            <person name="Ohm R."/>
            <person name="Martin F."/>
            <person name="Silar P."/>
            <person name="Natvig D."/>
            <person name="Lalanne C."/>
            <person name="Gautier V."/>
            <person name="Ament-Velasquez S.L."/>
            <person name="Kruys A."/>
            <person name="Hutchinson M.I."/>
            <person name="Powell A.J."/>
            <person name="Barry K."/>
            <person name="Miller A.N."/>
            <person name="Grigoriev I.V."/>
            <person name="Debuchy R."/>
            <person name="Gladieux P."/>
            <person name="Thoren M.H."/>
            <person name="Johannesson H."/>
        </authorList>
    </citation>
    <scope>NUCLEOTIDE SEQUENCE</scope>
    <source>
        <strain evidence="15">CBS 606.72</strain>
    </source>
</reference>
<evidence type="ECO:0000256" key="12">
    <source>
        <dbReference type="SAM" id="Phobius"/>
    </source>
</evidence>
<feature type="compositionally biased region" description="Basic and acidic residues" evidence="11">
    <location>
        <begin position="1060"/>
        <end position="1086"/>
    </location>
</feature>
<name>A0AA39X342_9PEZI</name>
<dbReference type="Pfam" id="PF25669">
    <property type="entry name" value="SMP_MUG190-like"/>
    <property type="match status" value="1"/>
</dbReference>
<dbReference type="GO" id="GO:0008289">
    <property type="term" value="F:lipid binding"/>
    <property type="evidence" value="ECO:0007669"/>
    <property type="project" value="UniProtKB-KW"/>
</dbReference>
<evidence type="ECO:0000256" key="6">
    <source>
        <dbReference type="ARBA" id="ARBA00022824"/>
    </source>
</evidence>
<evidence type="ECO:0000256" key="8">
    <source>
        <dbReference type="ARBA" id="ARBA00023055"/>
    </source>
</evidence>
<protein>
    <submittedName>
        <fullName evidence="15">Uncharacterized protein</fullName>
    </submittedName>
</protein>
<evidence type="ECO:0000259" key="14">
    <source>
        <dbReference type="PROSITE" id="PS51847"/>
    </source>
</evidence>
<feature type="domain" description="SMP-LTD" evidence="14">
    <location>
        <begin position="248"/>
        <end position="475"/>
    </location>
</feature>
<dbReference type="PROSITE" id="PS50004">
    <property type="entry name" value="C2"/>
    <property type="match status" value="2"/>
</dbReference>
<dbReference type="Gene3D" id="2.60.40.150">
    <property type="entry name" value="C2 domain"/>
    <property type="match status" value="2"/>
</dbReference>
<evidence type="ECO:0000256" key="7">
    <source>
        <dbReference type="ARBA" id="ARBA00022989"/>
    </source>
</evidence>
<evidence type="ECO:0000256" key="9">
    <source>
        <dbReference type="ARBA" id="ARBA00023121"/>
    </source>
</evidence>
<dbReference type="InterPro" id="IPR057349">
    <property type="entry name" value="C2_Mug190_3rd"/>
</dbReference>
<dbReference type="SUPFAM" id="SSF49562">
    <property type="entry name" value="C2 domain (Calcium/lipid-binding domain, CaLB)"/>
    <property type="match status" value="2"/>
</dbReference>
<keyword evidence="5" id="KW-0677">Repeat</keyword>
<feature type="compositionally biased region" description="Basic and acidic residues" evidence="11">
    <location>
        <begin position="30"/>
        <end position="52"/>
    </location>
</feature>
<dbReference type="CDD" id="cd04041">
    <property type="entry name" value="C2A_fungal"/>
    <property type="match status" value="1"/>
</dbReference>
<dbReference type="GO" id="GO:0061817">
    <property type="term" value="P:endoplasmic reticulum-plasma membrane tethering"/>
    <property type="evidence" value="ECO:0007669"/>
    <property type="project" value="InterPro"/>
</dbReference>
<evidence type="ECO:0000256" key="2">
    <source>
        <dbReference type="ARBA" id="ARBA00022448"/>
    </source>
</evidence>